<dbReference type="Pfam" id="PF21107">
    <property type="entry name" value="STPRs"/>
    <property type="match status" value="1"/>
</dbReference>
<name>A0A1X7T8T7_AMPQE</name>
<sequence length="251" mass="29235">MNLIITESRLTDLRERSQQRCFNESDSHGESHLINQRKKSQQRCRNESDSQREARLTDLRERSQERRANESDSQRESHLLTIRETAQERRASESEEQRAKQNQRMRKHRRELLANQAPPTPSPENVRQQELAKKDLENFQKEIQLSLTSICCTCEHLCYPKGVSMVDVSEVHDVLQQRYHASINDTQLSALLPIEDVDGSVYVCTRCIAFIKKGKIPLFATINHMHVDKIPPELSHLKTMEQRLISRVQAI</sequence>
<evidence type="ECO:0000313" key="4">
    <source>
        <dbReference type="EnsemblMetazoa" id="Aqu2.1.10833_001"/>
    </source>
</evidence>
<dbReference type="InterPro" id="IPR046700">
    <property type="entry name" value="DUF6570"/>
</dbReference>
<evidence type="ECO:0000259" key="2">
    <source>
        <dbReference type="Pfam" id="PF20209"/>
    </source>
</evidence>
<proteinExistence type="predicted"/>
<evidence type="ECO:0000259" key="3">
    <source>
        <dbReference type="Pfam" id="PF21107"/>
    </source>
</evidence>
<dbReference type="EnsemblMetazoa" id="Aqu2.1.10833_001">
    <property type="protein sequence ID" value="Aqu2.1.10833_001"/>
    <property type="gene ID" value="Aqu2.1.10833"/>
</dbReference>
<organism evidence="4">
    <name type="scientific">Amphimedon queenslandica</name>
    <name type="common">Sponge</name>
    <dbReference type="NCBI Taxonomy" id="400682"/>
    <lineage>
        <taxon>Eukaryota</taxon>
        <taxon>Metazoa</taxon>
        <taxon>Porifera</taxon>
        <taxon>Demospongiae</taxon>
        <taxon>Heteroscleromorpha</taxon>
        <taxon>Haplosclerida</taxon>
        <taxon>Niphatidae</taxon>
        <taxon>Amphimedon</taxon>
    </lineage>
</organism>
<feature type="compositionally biased region" description="Basic and acidic residues" evidence="1">
    <location>
        <begin position="22"/>
        <end position="31"/>
    </location>
</feature>
<accession>A0A1X7T8T7</accession>
<feature type="compositionally biased region" description="Basic and acidic residues" evidence="1">
    <location>
        <begin position="44"/>
        <end position="78"/>
    </location>
</feature>
<dbReference type="AlphaFoldDB" id="A0A1X7T8T7"/>
<feature type="region of interest" description="Disordered" evidence="1">
    <location>
        <begin position="22"/>
        <end position="107"/>
    </location>
</feature>
<reference evidence="4" key="1">
    <citation type="submission" date="2017-05" db="UniProtKB">
        <authorList>
            <consortium name="EnsemblMetazoa"/>
        </authorList>
    </citation>
    <scope>IDENTIFICATION</scope>
</reference>
<protein>
    <submittedName>
        <fullName evidence="4">Uncharacterized protein</fullName>
    </submittedName>
</protein>
<dbReference type="Pfam" id="PF20209">
    <property type="entry name" value="DUF6570"/>
    <property type="match status" value="1"/>
</dbReference>
<feature type="compositionally biased region" description="Basic and acidic residues" evidence="1">
    <location>
        <begin position="85"/>
        <end position="99"/>
    </location>
</feature>
<feature type="domain" description="STPR" evidence="3">
    <location>
        <begin position="51"/>
        <end position="118"/>
    </location>
</feature>
<dbReference type="InParanoid" id="A0A1X7T8T7"/>
<feature type="domain" description="DUF6570" evidence="2">
    <location>
        <begin position="213"/>
        <end position="249"/>
    </location>
</feature>
<dbReference type="InterPro" id="IPR048998">
    <property type="entry name" value="STPR"/>
</dbReference>
<evidence type="ECO:0000256" key="1">
    <source>
        <dbReference type="SAM" id="MobiDB-lite"/>
    </source>
</evidence>